<organism evidence="2 3">
    <name type="scientific">Massilia psychrophila</name>
    <dbReference type="NCBI Taxonomy" id="1603353"/>
    <lineage>
        <taxon>Bacteria</taxon>
        <taxon>Pseudomonadati</taxon>
        <taxon>Pseudomonadota</taxon>
        <taxon>Betaproteobacteria</taxon>
        <taxon>Burkholderiales</taxon>
        <taxon>Oxalobacteraceae</taxon>
        <taxon>Telluria group</taxon>
        <taxon>Massilia</taxon>
    </lineage>
</organism>
<keyword evidence="1" id="KW-0732">Signal</keyword>
<evidence type="ECO:0000313" key="2">
    <source>
        <dbReference type="EMBL" id="PIL38270.1"/>
    </source>
</evidence>
<dbReference type="Proteomes" id="UP000228593">
    <property type="component" value="Unassembled WGS sequence"/>
</dbReference>
<evidence type="ECO:0000256" key="1">
    <source>
        <dbReference type="SAM" id="SignalP"/>
    </source>
</evidence>
<name>A0A2G8SWW1_9BURK</name>
<protein>
    <submittedName>
        <fullName evidence="2">Uncharacterized protein</fullName>
    </submittedName>
</protein>
<accession>A0A2G8SWW1</accession>
<dbReference type="RefSeq" id="WP_143752675.1">
    <property type="nucleotide sequence ID" value="NZ_BMHS01000017.1"/>
</dbReference>
<keyword evidence="3" id="KW-1185">Reference proteome</keyword>
<dbReference type="EMBL" id="PDOB01000041">
    <property type="protein sequence ID" value="PIL38270.1"/>
    <property type="molecule type" value="Genomic_DNA"/>
</dbReference>
<sequence>MYTIVLLIYLQSGLAVNLAGATVSGEFKTLALCQKAAVNKRGPFPVPRGYAAAWKDTLCVPINRDVRVGNERETAFEQLLHGAIEPGGCSVGAPCRRADAAQGPPRKP</sequence>
<proteinExistence type="predicted"/>
<feature type="chain" id="PRO_5013788966" evidence="1">
    <location>
        <begin position="22"/>
        <end position="108"/>
    </location>
</feature>
<dbReference type="AlphaFoldDB" id="A0A2G8SWW1"/>
<dbReference type="OrthoDB" id="8758275at2"/>
<comment type="caution">
    <text evidence="2">The sequence shown here is derived from an EMBL/GenBank/DDBJ whole genome shotgun (WGS) entry which is preliminary data.</text>
</comment>
<evidence type="ECO:0000313" key="3">
    <source>
        <dbReference type="Proteomes" id="UP000228593"/>
    </source>
</evidence>
<gene>
    <name evidence="2" type="ORF">CR103_18860</name>
</gene>
<reference evidence="2" key="1">
    <citation type="submission" date="2017-10" db="EMBL/GenBank/DDBJ databases">
        <title>Massilia psychrophilum sp. nov., a novel purple-pigmented bacterium isolated from Tianshan glacier, Xinjiang Municipality, China.</title>
        <authorList>
            <person name="Wang H."/>
        </authorList>
    </citation>
    <scope>NUCLEOTIDE SEQUENCE [LARGE SCALE GENOMIC DNA]</scope>
    <source>
        <strain evidence="2">JCM 30813</strain>
    </source>
</reference>
<feature type="signal peptide" evidence="1">
    <location>
        <begin position="1"/>
        <end position="21"/>
    </location>
</feature>